<dbReference type="Gene3D" id="1.10.10.60">
    <property type="entry name" value="Homeodomain-like"/>
    <property type="match status" value="1"/>
</dbReference>
<dbReference type="AlphaFoldDB" id="A0A0G0FNM8"/>
<sequence length="198" mass="23795">MKIKKENIDEQMLRKLHFELGTTHKMAEKLGMSNVTVIKYMRLYHIPRIPLLYLYNNNSGWGRLAELFIMDFPYFKKHFKDFGEIDDKNKFDGLWYENKVNIKSTHSKGRKSFRVKKKRHDVLYYICCVYDDDIDPLIPIAIYVIPARVCPRTTITISLSPNSKYESFRLKPRIDFDVEEAERYNKEFKEKYSYPVNR</sequence>
<dbReference type="EMBL" id="LBSJ01000017">
    <property type="protein sequence ID" value="KKQ15395.1"/>
    <property type="molecule type" value="Genomic_DNA"/>
</dbReference>
<name>A0A0G0FNM8_9BACT</name>
<evidence type="ECO:0000313" key="1">
    <source>
        <dbReference type="EMBL" id="KKQ15395.1"/>
    </source>
</evidence>
<protein>
    <submittedName>
        <fullName evidence="1">Uncharacterized protein</fullName>
    </submittedName>
</protein>
<reference evidence="1 2" key="1">
    <citation type="journal article" date="2015" name="Nature">
        <title>rRNA introns, odd ribosomes, and small enigmatic genomes across a large radiation of phyla.</title>
        <authorList>
            <person name="Brown C.T."/>
            <person name="Hug L.A."/>
            <person name="Thomas B.C."/>
            <person name="Sharon I."/>
            <person name="Castelle C.J."/>
            <person name="Singh A."/>
            <person name="Wilkins M.J."/>
            <person name="Williams K.H."/>
            <person name="Banfield J.F."/>
        </authorList>
    </citation>
    <scope>NUCLEOTIDE SEQUENCE [LARGE SCALE GENOMIC DNA]</scope>
</reference>
<dbReference type="Proteomes" id="UP000034448">
    <property type="component" value="Unassembled WGS sequence"/>
</dbReference>
<gene>
    <name evidence="1" type="ORF">US28_C0017G0005</name>
</gene>
<evidence type="ECO:0000313" key="2">
    <source>
        <dbReference type="Proteomes" id="UP000034448"/>
    </source>
</evidence>
<organism evidence="1 2">
    <name type="scientific">Candidatus Daviesbacteria bacterium GW2011_GWA1_36_8</name>
    <dbReference type="NCBI Taxonomy" id="1618417"/>
    <lineage>
        <taxon>Bacteria</taxon>
        <taxon>Candidatus Daviesiibacteriota</taxon>
    </lineage>
</organism>
<comment type="caution">
    <text evidence="1">The sequence shown here is derived from an EMBL/GenBank/DDBJ whole genome shotgun (WGS) entry which is preliminary data.</text>
</comment>
<proteinExistence type="predicted"/>
<accession>A0A0G0FNM8</accession>